<dbReference type="Pfam" id="PF24764">
    <property type="entry name" value="rva_4"/>
    <property type="match status" value="1"/>
</dbReference>
<evidence type="ECO:0000313" key="2">
    <source>
        <dbReference type="EMBL" id="VDI72312.1"/>
    </source>
</evidence>
<feature type="domain" description="Integrase catalytic" evidence="1">
    <location>
        <begin position="1"/>
        <end position="161"/>
    </location>
</feature>
<dbReference type="Gene3D" id="3.30.420.10">
    <property type="entry name" value="Ribonuclease H-like superfamily/Ribonuclease H"/>
    <property type="match status" value="1"/>
</dbReference>
<dbReference type="AlphaFoldDB" id="A0A8B6H0U3"/>
<dbReference type="GO" id="GO:0003676">
    <property type="term" value="F:nucleic acid binding"/>
    <property type="evidence" value="ECO:0007669"/>
    <property type="project" value="InterPro"/>
</dbReference>
<dbReference type="InterPro" id="IPR001584">
    <property type="entry name" value="Integrase_cat-core"/>
</dbReference>
<reference evidence="2" key="1">
    <citation type="submission" date="2018-11" db="EMBL/GenBank/DDBJ databases">
        <authorList>
            <person name="Alioto T."/>
            <person name="Alioto T."/>
        </authorList>
    </citation>
    <scope>NUCLEOTIDE SEQUENCE</scope>
</reference>
<name>A0A8B6H0U3_MYTGA</name>
<dbReference type="OrthoDB" id="6285084at2759"/>
<gene>
    <name evidence="2" type="ORF">MGAL_10B093357</name>
</gene>
<dbReference type="PROSITE" id="PS50994">
    <property type="entry name" value="INTEGRASE"/>
    <property type="match status" value="1"/>
</dbReference>
<sequence>MVIHGAIDGFSRMVTYLNIVLDNSARTALKPFLKACEEHGIPSRVRTDHGLENLDIATFMIAHRGVGRGSIITGRSVHNQRIERLWRDMFQSCTFVFYKLFHFLEENGHLDVNNALHLWCLQYIYIPRIQAALSVFKEAWNNHRLRTEHGNSPLQVFVSGVLSNVGQGHCEIDELFSAETEQNYRNYGI</sequence>
<organism evidence="2 3">
    <name type="scientific">Mytilus galloprovincialis</name>
    <name type="common">Mediterranean mussel</name>
    <dbReference type="NCBI Taxonomy" id="29158"/>
    <lineage>
        <taxon>Eukaryota</taxon>
        <taxon>Metazoa</taxon>
        <taxon>Spiralia</taxon>
        <taxon>Lophotrochozoa</taxon>
        <taxon>Mollusca</taxon>
        <taxon>Bivalvia</taxon>
        <taxon>Autobranchia</taxon>
        <taxon>Pteriomorphia</taxon>
        <taxon>Mytilida</taxon>
        <taxon>Mytiloidea</taxon>
        <taxon>Mytilidae</taxon>
        <taxon>Mytilinae</taxon>
        <taxon>Mytilus</taxon>
    </lineage>
</organism>
<accession>A0A8B6H0U3</accession>
<proteinExistence type="predicted"/>
<dbReference type="Proteomes" id="UP000596742">
    <property type="component" value="Unassembled WGS sequence"/>
</dbReference>
<dbReference type="PANTHER" id="PTHR46791:SF5">
    <property type="entry name" value="CLR5 DOMAIN-CONTAINING PROTEIN-RELATED"/>
    <property type="match status" value="1"/>
</dbReference>
<dbReference type="EMBL" id="UYJE01009314">
    <property type="protein sequence ID" value="VDI72312.1"/>
    <property type="molecule type" value="Genomic_DNA"/>
</dbReference>
<comment type="caution">
    <text evidence="2">The sequence shown here is derived from an EMBL/GenBank/DDBJ whole genome shotgun (WGS) entry which is preliminary data.</text>
</comment>
<dbReference type="InterPro" id="IPR058913">
    <property type="entry name" value="Integrase_dom_put"/>
</dbReference>
<evidence type="ECO:0000259" key="1">
    <source>
        <dbReference type="PROSITE" id="PS50994"/>
    </source>
</evidence>
<evidence type="ECO:0000313" key="3">
    <source>
        <dbReference type="Proteomes" id="UP000596742"/>
    </source>
</evidence>
<dbReference type="InterPro" id="IPR012337">
    <property type="entry name" value="RNaseH-like_sf"/>
</dbReference>
<keyword evidence="3" id="KW-1185">Reference proteome</keyword>
<dbReference type="InterPro" id="IPR036397">
    <property type="entry name" value="RNaseH_sf"/>
</dbReference>
<protein>
    <recommendedName>
        <fullName evidence="1">Integrase catalytic domain-containing protein</fullName>
    </recommendedName>
</protein>
<dbReference type="SUPFAM" id="SSF53098">
    <property type="entry name" value="Ribonuclease H-like"/>
    <property type="match status" value="1"/>
</dbReference>
<dbReference type="PANTHER" id="PTHR46791">
    <property type="entry name" value="EXPRESSED PROTEIN"/>
    <property type="match status" value="1"/>
</dbReference>
<dbReference type="GO" id="GO:0015074">
    <property type="term" value="P:DNA integration"/>
    <property type="evidence" value="ECO:0007669"/>
    <property type="project" value="InterPro"/>
</dbReference>